<dbReference type="PANTHER" id="PTHR37285">
    <property type="entry name" value="SPORE WALL MATURATION PROTEIN DIT1"/>
    <property type="match status" value="1"/>
</dbReference>
<protein>
    <recommendedName>
        <fullName evidence="3">Pyoverdine/dityrosine biosynthesis protein</fullName>
    </recommendedName>
</protein>
<sequence>MRFDHISMSGPIKTADVARWDRLAELIRTAPLLRLYCAMLPGGTVGPVPAHPGPAVGTVVLGVTALTDDDAGRSALRELVDGRDSREEALEHFLDRLVSPLARVFRACLEHGFRPPGPSGLAYESSPGRGATGRVVVTDAAEPPDARDVLSAIRSTLRRLGVLFATAGIDGVTEPVDVVCAAVDARLGAELRFLRPEAHAALSGAENDLLHTVDPQQHDVLTEILREVADHARRRRLDPRVRRPAVVLDVDLCALDPRRRTVHALQVVAAPRPGAPDGISEFTTPDRLPVLPTYHRPAWDLFLAGTGLHGRYPGVDWDQVLAEYRRAFYRPWDQLRWDTPAPGLSRFVWDVHDAGGYVVFNTARRHRVRAPTEYALAQAGIVRPRLLMLPDDRVRPVHELKSENLRALADLEVLAIFDDLCENRQAMAKELPSARMVAVELAGFVSERPPGGRPDDGAPVIRTFETVPRGRLVAGPALSHTRSPAELRIGEMSAHPVADDHAVRLTTPESLQIVDALTTAADRAAEQTAESALRRGAGSTVALVHHLLTRNQFLKGPRRHFTKETVRPFVERGAPLQVVTCGFPVKLHYNGLKTAGILPDLAELAALVRFRELQRTITHVYPPGLRITILTDGNHYRSRPAEVLRDYRGKLEEYRRLVGGSDVLEITDLNDVATDHLGPVRSQRRIRRIEEYVGLVETALAGIDVTEAPLEALAEASRICRGLIGDRPDGTPILAFSALFHSLVYSVELPPPPARTTRAGWARRLYAGIFDVVDPAAGPQITAGRRAVLTTTWRDTVRYLAVMQVDGEFGCDDMAFFPGRVRLTPNPRPGSLGFSYLGGSCVLPWHGVGVVDAGGIVSVDYAVSLSDQGFVPVFSPLLSSTQPWFMTPVTSTRLVDRCRGNELDAAFRTAVRLRRR</sequence>
<dbReference type="EMBL" id="BAABHK010000007">
    <property type="protein sequence ID" value="GAA4629968.1"/>
    <property type="molecule type" value="Genomic_DNA"/>
</dbReference>
<accession>A0ABP8UE97</accession>
<dbReference type="Gene3D" id="3.40.50.1000">
    <property type="entry name" value="HAD superfamily/HAD-like"/>
    <property type="match status" value="1"/>
</dbReference>
<evidence type="ECO:0008006" key="3">
    <source>
        <dbReference type="Google" id="ProtNLM"/>
    </source>
</evidence>
<proteinExistence type="predicted"/>
<evidence type="ECO:0000313" key="2">
    <source>
        <dbReference type="Proteomes" id="UP001501442"/>
    </source>
</evidence>
<dbReference type="InterPro" id="IPR023214">
    <property type="entry name" value="HAD_sf"/>
</dbReference>
<keyword evidence="2" id="KW-1185">Reference proteome</keyword>
<evidence type="ECO:0000313" key="1">
    <source>
        <dbReference type="EMBL" id="GAA4629968.1"/>
    </source>
</evidence>
<reference evidence="2" key="1">
    <citation type="journal article" date="2019" name="Int. J. Syst. Evol. Microbiol.">
        <title>The Global Catalogue of Microorganisms (GCM) 10K type strain sequencing project: providing services to taxonomists for standard genome sequencing and annotation.</title>
        <authorList>
            <consortium name="The Broad Institute Genomics Platform"/>
            <consortium name="The Broad Institute Genome Sequencing Center for Infectious Disease"/>
            <person name="Wu L."/>
            <person name="Ma J."/>
        </authorList>
    </citation>
    <scope>NUCLEOTIDE SEQUENCE [LARGE SCALE GENOMIC DNA]</scope>
    <source>
        <strain evidence="2">JCM 17939</strain>
    </source>
</reference>
<dbReference type="InterPro" id="IPR007817">
    <property type="entry name" value="Isocyanide_synthase_DIT1"/>
</dbReference>
<organism evidence="1 2">
    <name type="scientific">Actinoallomurus vinaceus</name>
    <dbReference type="NCBI Taxonomy" id="1080074"/>
    <lineage>
        <taxon>Bacteria</taxon>
        <taxon>Bacillati</taxon>
        <taxon>Actinomycetota</taxon>
        <taxon>Actinomycetes</taxon>
        <taxon>Streptosporangiales</taxon>
        <taxon>Thermomonosporaceae</taxon>
        <taxon>Actinoallomurus</taxon>
    </lineage>
</organism>
<dbReference type="Pfam" id="PF05141">
    <property type="entry name" value="DIT1_PvcA"/>
    <property type="match status" value="1"/>
</dbReference>
<dbReference type="PANTHER" id="PTHR37285:SF5">
    <property type="entry name" value="SPORE WALL MATURATION PROTEIN DIT1"/>
    <property type="match status" value="1"/>
</dbReference>
<dbReference type="Proteomes" id="UP001501442">
    <property type="component" value="Unassembled WGS sequence"/>
</dbReference>
<gene>
    <name evidence="1" type="ORF">GCM10023196_053460</name>
</gene>
<comment type="caution">
    <text evidence="1">The sequence shown here is derived from an EMBL/GenBank/DDBJ whole genome shotgun (WGS) entry which is preliminary data.</text>
</comment>
<name>A0ABP8UE97_9ACTN</name>